<dbReference type="AlphaFoldDB" id="A0A366LVS3"/>
<accession>A0A366LVS3</accession>
<keyword evidence="3" id="KW-1185">Reference proteome</keyword>
<dbReference type="RefSeq" id="WP_113982646.1">
    <property type="nucleotide sequence ID" value="NZ_QMEY01000009.1"/>
</dbReference>
<reference evidence="2 3" key="1">
    <citation type="submission" date="2018-06" db="EMBL/GenBank/DDBJ databases">
        <title>Sphaerisporangium craniellae sp. nov., isolated from a marine sponge in the South China Sea.</title>
        <authorList>
            <person name="Li L."/>
        </authorList>
    </citation>
    <scope>NUCLEOTIDE SEQUENCE [LARGE SCALE GENOMIC DNA]</scope>
    <source>
        <strain evidence="2 3">LHW63015</strain>
    </source>
</reference>
<feature type="region of interest" description="Disordered" evidence="1">
    <location>
        <begin position="181"/>
        <end position="203"/>
    </location>
</feature>
<name>A0A366LVS3_9ACTN</name>
<organism evidence="2 3">
    <name type="scientific">Spongiactinospora rosea</name>
    <dbReference type="NCBI Taxonomy" id="2248750"/>
    <lineage>
        <taxon>Bacteria</taxon>
        <taxon>Bacillati</taxon>
        <taxon>Actinomycetota</taxon>
        <taxon>Actinomycetes</taxon>
        <taxon>Streptosporangiales</taxon>
        <taxon>Streptosporangiaceae</taxon>
        <taxon>Spongiactinospora</taxon>
    </lineage>
</organism>
<protein>
    <submittedName>
        <fullName evidence="2">Uncharacterized protein</fullName>
    </submittedName>
</protein>
<gene>
    <name evidence="2" type="ORF">DP939_22015</name>
</gene>
<evidence type="ECO:0000313" key="2">
    <source>
        <dbReference type="EMBL" id="RBQ18046.1"/>
    </source>
</evidence>
<sequence length="295" mass="32089">MAAKLRSFRDDVSTDYGSFQLIDMYGGEVEAASMTDGILHIHTGMLSVGTAVSHGTIDVRLESWDAAPPPAPDPWVAAGEVGYASGGGILNVIEDEGEGSLDAFVLGPPYFRYGVRAYHVPPARSSDGDFWEDPRRAHVLLCFWPLLDVFDPGVHALPETVRAERAAPRPSGYVPSMDWPVLRERTAPPPPDEPEPDVTNDPYPWRTLAEHRVRTHIRHDLDPEGAPVFSVDRGDLITFGPPEPGTSHRVTTPAPAIVTVLATDGDLLTVRHATVTESARVLATERAWADVLARP</sequence>
<evidence type="ECO:0000256" key="1">
    <source>
        <dbReference type="SAM" id="MobiDB-lite"/>
    </source>
</evidence>
<dbReference type="OrthoDB" id="3515362at2"/>
<dbReference type="EMBL" id="QMEY01000009">
    <property type="protein sequence ID" value="RBQ18046.1"/>
    <property type="molecule type" value="Genomic_DNA"/>
</dbReference>
<dbReference type="Proteomes" id="UP000253303">
    <property type="component" value="Unassembled WGS sequence"/>
</dbReference>
<proteinExistence type="predicted"/>
<evidence type="ECO:0000313" key="3">
    <source>
        <dbReference type="Proteomes" id="UP000253303"/>
    </source>
</evidence>
<comment type="caution">
    <text evidence="2">The sequence shown here is derived from an EMBL/GenBank/DDBJ whole genome shotgun (WGS) entry which is preliminary data.</text>
</comment>